<organism evidence="1 2">
    <name type="scientific">Zhongshania aquimaris</name>
    <dbReference type="NCBI Taxonomy" id="2857107"/>
    <lineage>
        <taxon>Bacteria</taxon>
        <taxon>Pseudomonadati</taxon>
        <taxon>Pseudomonadota</taxon>
        <taxon>Gammaproteobacteria</taxon>
        <taxon>Cellvibrionales</taxon>
        <taxon>Spongiibacteraceae</taxon>
        <taxon>Zhongshania</taxon>
    </lineage>
</organism>
<name>A0ABS6VMY8_9GAMM</name>
<keyword evidence="2" id="KW-1185">Reference proteome</keyword>
<comment type="caution">
    <text evidence="1">The sequence shown here is derived from an EMBL/GenBank/DDBJ whole genome shotgun (WGS) entry which is preliminary data.</text>
</comment>
<proteinExistence type="predicted"/>
<evidence type="ECO:0000313" key="2">
    <source>
        <dbReference type="Proteomes" id="UP001166291"/>
    </source>
</evidence>
<dbReference type="RefSeq" id="WP_219041922.1">
    <property type="nucleotide sequence ID" value="NZ_JAHWDQ010000001.1"/>
</dbReference>
<dbReference type="Proteomes" id="UP001166291">
    <property type="component" value="Unassembled WGS sequence"/>
</dbReference>
<evidence type="ECO:0000313" key="1">
    <source>
        <dbReference type="EMBL" id="MBW2939680.1"/>
    </source>
</evidence>
<reference evidence="1" key="1">
    <citation type="submission" date="2021-07" db="EMBL/GenBank/DDBJ databases">
        <title>Zhongshania sp. CAU 1632 isolated from seawater.</title>
        <authorList>
            <person name="Kim W."/>
        </authorList>
    </citation>
    <scope>NUCLEOTIDE SEQUENCE</scope>
    <source>
        <strain evidence="1">CAU 1632</strain>
    </source>
</reference>
<sequence length="202" mass="23279">MSDPTKSDVYEILLPHCARIEKCVREAWGNYRWLLSSEKPVKNKRTIANTIWDWSVQTALLEFSGDPRVKPIHRGTHTTWFLVDGKVVFRFKKGGDDGYSKNYPTQSALDFHEPDRQLDGLPEVIKVDVVYITDETNSEVKDIRVVCRNGSKISWSFSLLRESLAEMVEIPRQVQLPEGRTRVVLKKPLADSFETLDSRIEK</sequence>
<dbReference type="EMBL" id="JAHWDQ010000001">
    <property type="protein sequence ID" value="MBW2939680.1"/>
    <property type="molecule type" value="Genomic_DNA"/>
</dbReference>
<protein>
    <submittedName>
        <fullName evidence="1">Uncharacterized protein</fullName>
    </submittedName>
</protein>
<accession>A0ABS6VMY8</accession>
<gene>
    <name evidence="1" type="ORF">KXJ70_02775</name>
</gene>